<keyword evidence="6 17" id="KW-0328">Glycosyltransferase</keyword>
<dbReference type="GO" id="GO:0006223">
    <property type="term" value="P:uracil salvage"/>
    <property type="evidence" value="ECO:0007669"/>
    <property type="project" value="InterPro"/>
</dbReference>
<keyword evidence="9 17" id="KW-0460">Magnesium</keyword>
<keyword evidence="20" id="KW-1185">Reference proteome</keyword>
<evidence type="ECO:0000256" key="14">
    <source>
        <dbReference type="ARBA" id="ARBA00056901"/>
    </source>
</evidence>
<dbReference type="CDD" id="cd06223">
    <property type="entry name" value="PRTases_typeI"/>
    <property type="match status" value="1"/>
</dbReference>
<dbReference type="PANTHER" id="PTHR43732">
    <property type="entry name" value="RIBOSE 5-PHOSPHATE ISOMERASE-RELATED"/>
    <property type="match status" value="1"/>
</dbReference>
<dbReference type="InterPro" id="IPR004785">
    <property type="entry name" value="RpiB"/>
</dbReference>
<feature type="domain" description="Phosphoribosyltransferase" evidence="18">
    <location>
        <begin position="163"/>
        <end position="365"/>
    </location>
</feature>
<dbReference type="Pfam" id="PF14681">
    <property type="entry name" value="UPRTase"/>
    <property type="match status" value="1"/>
</dbReference>
<evidence type="ECO:0000256" key="13">
    <source>
        <dbReference type="ARBA" id="ARBA00052919"/>
    </source>
</evidence>
<comment type="cofactor">
    <cofactor evidence="17">
        <name>Mg(2+)</name>
        <dbReference type="ChEBI" id="CHEBI:18420"/>
    </cofactor>
    <text evidence="17">Binds 1 Mg(2+) ion per subunit. The magnesium is bound as Mg-PRPP.</text>
</comment>
<dbReference type="NCBIfam" id="TIGR00689">
    <property type="entry name" value="rpiB_lacA_lacB"/>
    <property type="match status" value="1"/>
</dbReference>
<dbReference type="PANTHER" id="PTHR43732:SF1">
    <property type="entry name" value="RIBOSE 5-PHOSPHATE ISOMERASE"/>
    <property type="match status" value="1"/>
</dbReference>
<evidence type="ECO:0000259" key="18">
    <source>
        <dbReference type="Pfam" id="PF14681"/>
    </source>
</evidence>
<dbReference type="HAMAP" id="MF_01218_B">
    <property type="entry name" value="Upp_B"/>
    <property type="match status" value="1"/>
</dbReference>
<keyword evidence="5 17" id="KW-0021">Allosteric enzyme</keyword>
<dbReference type="SUPFAM" id="SSF89623">
    <property type="entry name" value="Ribose/Galactose isomerase RpiB/AlsB"/>
    <property type="match status" value="1"/>
</dbReference>
<dbReference type="NCBIfam" id="TIGR01120">
    <property type="entry name" value="rpiB"/>
    <property type="match status" value="1"/>
</dbReference>
<feature type="binding site" evidence="17">
    <location>
        <position position="357"/>
    </location>
    <ligand>
        <name>5-phospho-alpha-D-ribose 1-diphosphate</name>
        <dbReference type="ChEBI" id="CHEBI:58017"/>
    </ligand>
</feature>
<dbReference type="FunFam" id="3.40.50.2020:FF:000003">
    <property type="entry name" value="Uracil phosphoribosyltransferase"/>
    <property type="match status" value="1"/>
</dbReference>
<dbReference type="GO" id="GO:0005525">
    <property type="term" value="F:GTP binding"/>
    <property type="evidence" value="ECO:0007669"/>
    <property type="project" value="UniProtKB-KW"/>
</dbReference>
<feature type="binding site" evidence="17">
    <location>
        <position position="236"/>
    </location>
    <ligand>
        <name>5-phospho-alpha-D-ribose 1-diphosphate</name>
        <dbReference type="ChEBI" id="CHEBI:58017"/>
    </ligand>
</feature>
<dbReference type="UniPathway" id="UPA00574">
    <property type="reaction ID" value="UER00636"/>
</dbReference>
<evidence type="ECO:0000256" key="4">
    <source>
        <dbReference type="ARBA" id="ARBA00011894"/>
    </source>
</evidence>
<evidence type="ECO:0000256" key="17">
    <source>
        <dbReference type="HAMAP-Rule" id="MF_01218"/>
    </source>
</evidence>
<dbReference type="EMBL" id="CP016757">
    <property type="protein sequence ID" value="ANZ45029.1"/>
    <property type="molecule type" value="Genomic_DNA"/>
</dbReference>
<dbReference type="RefSeq" id="WP_066744703.1">
    <property type="nucleotide sequence ID" value="NZ_CALCLR010000092.1"/>
</dbReference>
<evidence type="ECO:0000256" key="9">
    <source>
        <dbReference type="ARBA" id="ARBA00022842"/>
    </source>
</evidence>
<protein>
    <recommendedName>
        <fullName evidence="15 17">Uracil phosphoribosyltransferase</fullName>
        <ecNumber evidence="4 17">2.4.2.9</ecNumber>
    </recommendedName>
    <alternativeName>
        <fullName evidence="12 17">UMP pyrophosphorylase</fullName>
    </alternativeName>
    <alternativeName>
        <fullName evidence="16 17">UPRTase</fullName>
    </alternativeName>
</protein>
<keyword evidence="10 17" id="KW-0342">GTP-binding</keyword>
<dbReference type="InterPro" id="IPR051812">
    <property type="entry name" value="SPI_LacAB/RpiB"/>
</dbReference>
<dbReference type="GO" id="GO:0016861">
    <property type="term" value="F:intramolecular oxidoreductase activity, interconverting aldoses and ketoses"/>
    <property type="evidence" value="ECO:0007669"/>
    <property type="project" value="UniProtKB-ARBA"/>
</dbReference>
<dbReference type="InterPro" id="IPR029057">
    <property type="entry name" value="PRTase-like"/>
</dbReference>
<feature type="binding site" evidence="17">
    <location>
        <position position="351"/>
    </location>
    <ligand>
        <name>uracil</name>
        <dbReference type="ChEBI" id="CHEBI:17568"/>
    </ligand>
</feature>
<feature type="binding site" evidence="17">
    <location>
        <begin position="288"/>
        <end position="296"/>
    </location>
    <ligand>
        <name>5-phospho-alpha-D-ribose 1-diphosphate</name>
        <dbReference type="ChEBI" id="CHEBI:58017"/>
    </ligand>
</feature>
<dbReference type="NCBIfam" id="TIGR01091">
    <property type="entry name" value="upp"/>
    <property type="match status" value="1"/>
</dbReference>
<dbReference type="EC" id="2.4.2.9" evidence="4 17"/>
<comment type="function">
    <text evidence="14 17">Catalyzes the conversion of uracil and 5-phospho-alpha-D-ribose 1-diphosphate (PRPP) to UMP and diphosphate.</text>
</comment>
<dbReference type="GeneID" id="83057796"/>
<evidence type="ECO:0000256" key="5">
    <source>
        <dbReference type="ARBA" id="ARBA00022533"/>
    </source>
</evidence>
<proteinExistence type="inferred from homology"/>
<dbReference type="AlphaFoldDB" id="A0A1B2I4X8"/>
<organism evidence="19 20">
    <name type="scientific">Cloacibacillus porcorum</name>
    <dbReference type="NCBI Taxonomy" id="1197717"/>
    <lineage>
        <taxon>Bacteria</taxon>
        <taxon>Thermotogati</taxon>
        <taxon>Synergistota</taxon>
        <taxon>Synergistia</taxon>
        <taxon>Synergistales</taxon>
        <taxon>Synergistaceae</taxon>
        <taxon>Cloacibacillus</taxon>
    </lineage>
</organism>
<dbReference type="GO" id="GO:0044206">
    <property type="term" value="P:UMP salvage"/>
    <property type="evidence" value="ECO:0007669"/>
    <property type="project" value="UniProtKB-UniRule"/>
</dbReference>
<evidence type="ECO:0000256" key="16">
    <source>
        <dbReference type="ARBA" id="ARBA00079807"/>
    </source>
</evidence>
<dbReference type="GO" id="GO:0000287">
    <property type="term" value="F:magnesium ion binding"/>
    <property type="evidence" value="ECO:0007669"/>
    <property type="project" value="UniProtKB-UniRule"/>
</dbReference>
<keyword evidence="7 17" id="KW-0808">Transferase</keyword>
<evidence type="ECO:0000256" key="7">
    <source>
        <dbReference type="ARBA" id="ARBA00022679"/>
    </source>
</evidence>
<dbReference type="InterPro" id="IPR003500">
    <property type="entry name" value="RpiB_LacA_LacB"/>
</dbReference>
<evidence type="ECO:0000256" key="2">
    <source>
        <dbReference type="ARBA" id="ARBA00008754"/>
    </source>
</evidence>
<feature type="binding site" evidence="17">
    <location>
        <position position="261"/>
    </location>
    <ligand>
        <name>5-phospho-alpha-D-ribose 1-diphosphate</name>
        <dbReference type="ChEBI" id="CHEBI:58017"/>
    </ligand>
</feature>
<comment type="activity regulation">
    <text evidence="17">Allosterically activated by GTP.</text>
</comment>
<dbReference type="Pfam" id="PF02502">
    <property type="entry name" value="LacAB_rpiB"/>
    <property type="match status" value="1"/>
</dbReference>
<dbReference type="STRING" id="1197717.BED41_08020"/>
<dbReference type="Gene3D" id="3.40.50.2020">
    <property type="match status" value="1"/>
</dbReference>
<comment type="similarity">
    <text evidence="3 17">Belongs to the UPRTase family.</text>
</comment>
<dbReference type="NCBIfam" id="NF004051">
    <property type="entry name" value="PRK05571.1"/>
    <property type="match status" value="1"/>
</dbReference>
<dbReference type="InterPro" id="IPR034332">
    <property type="entry name" value="Upp_B"/>
</dbReference>
<name>A0A1B2I4X8_9BACT</name>
<dbReference type="Proteomes" id="UP000093044">
    <property type="component" value="Chromosome"/>
</dbReference>
<dbReference type="OrthoDB" id="9781675at2"/>
<dbReference type="GO" id="GO:0004845">
    <property type="term" value="F:uracil phosphoribosyltransferase activity"/>
    <property type="evidence" value="ECO:0007669"/>
    <property type="project" value="UniProtKB-UniRule"/>
</dbReference>
<evidence type="ECO:0000256" key="8">
    <source>
        <dbReference type="ARBA" id="ARBA00022741"/>
    </source>
</evidence>
<evidence type="ECO:0000256" key="10">
    <source>
        <dbReference type="ARBA" id="ARBA00023134"/>
    </source>
</evidence>
<accession>A0A1B2I4X8</accession>
<evidence type="ECO:0000256" key="12">
    <source>
        <dbReference type="ARBA" id="ARBA00031082"/>
    </source>
</evidence>
<dbReference type="InterPro" id="IPR036569">
    <property type="entry name" value="RpiB_LacA_LacB_sf"/>
</dbReference>
<evidence type="ECO:0000256" key="1">
    <source>
        <dbReference type="ARBA" id="ARBA00005180"/>
    </source>
</evidence>
<gene>
    <name evidence="17" type="primary">upp</name>
    <name evidence="19" type="ORF">BED41_08020</name>
</gene>
<comment type="similarity">
    <text evidence="2">Belongs to the LacAB/RpiB family.</text>
</comment>
<dbReference type="InterPro" id="IPR005765">
    <property type="entry name" value="UPRT"/>
</dbReference>
<dbReference type="SUPFAM" id="SSF53271">
    <property type="entry name" value="PRTase-like"/>
    <property type="match status" value="1"/>
</dbReference>
<sequence>MKIAVASDHAGYELKEEIKESLANAGHEVLDCGTASGDVRVDYPDWGFKAADAVASHKAERGILVCGTGIGMSIVANKVKGIRAALCHDHFTAVMSRRHNDANILVLGARVLGSDVAEDMVKAWLAEPFEGGRHCFRLEKISAYENENSNSREAASGGGRTVVIDHPLVRHKLGLMRNKETSSKDFRDLVQEVAGLMVYEVTRHLPLEEVEIETPVAKTRVFTISGKKLAIVPVLRAGLGMVEGILKLVPNAKVGHIGLYRDPDTLKPVDYYCKLPCDISEREIFVVDPMLATGGSAAAAVSHIKDRGGKKVSLVSLLAAPEGIAAFHEAHPDVDIYTAAVDSHLNDHGYIVPGLGDAGDRLFGTK</sequence>
<dbReference type="NCBIfam" id="NF001097">
    <property type="entry name" value="PRK00129.1"/>
    <property type="match status" value="1"/>
</dbReference>
<dbReference type="Gene3D" id="3.40.1400.10">
    <property type="entry name" value="Sugar-phosphate isomerase, RpiB/LacA/LacB"/>
    <property type="match status" value="1"/>
</dbReference>
<evidence type="ECO:0000256" key="15">
    <source>
        <dbReference type="ARBA" id="ARBA00072146"/>
    </source>
</evidence>
<dbReference type="InterPro" id="IPR000836">
    <property type="entry name" value="PRTase_dom"/>
</dbReference>
<keyword evidence="8 17" id="KW-0547">Nucleotide-binding</keyword>
<evidence type="ECO:0000313" key="19">
    <source>
        <dbReference type="EMBL" id="ANZ45029.1"/>
    </source>
</evidence>
<feature type="binding site" evidence="17">
    <location>
        <begin position="356"/>
        <end position="358"/>
    </location>
    <ligand>
        <name>uracil</name>
        <dbReference type="ChEBI" id="CHEBI:17568"/>
    </ligand>
</feature>
<dbReference type="KEGG" id="cpor:BED41_08020"/>
<reference evidence="19" key="1">
    <citation type="submission" date="2016-08" db="EMBL/GenBank/DDBJ databases">
        <title>Complete genome of Cloacibacillus porcorum.</title>
        <authorList>
            <person name="Looft T."/>
            <person name="Bayles D.O."/>
            <person name="Alt D.P."/>
        </authorList>
    </citation>
    <scope>NUCLEOTIDE SEQUENCE [LARGE SCALE GENOMIC DNA]</scope>
    <source>
        <strain evidence="19">CL-84</strain>
    </source>
</reference>
<evidence type="ECO:0000313" key="20">
    <source>
        <dbReference type="Proteomes" id="UP000093044"/>
    </source>
</evidence>
<evidence type="ECO:0000256" key="3">
    <source>
        <dbReference type="ARBA" id="ARBA00009516"/>
    </source>
</evidence>
<comment type="catalytic activity">
    <reaction evidence="13 17">
        <text>UMP + diphosphate = 5-phospho-alpha-D-ribose 1-diphosphate + uracil</text>
        <dbReference type="Rhea" id="RHEA:13017"/>
        <dbReference type="ChEBI" id="CHEBI:17568"/>
        <dbReference type="ChEBI" id="CHEBI:33019"/>
        <dbReference type="ChEBI" id="CHEBI:57865"/>
        <dbReference type="ChEBI" id="CHEBI:58017"/>
        <dbReference type="EC" id="2.4.2.9"/>
    </reaction>
</comment>
<dbReference type="GO" id="GO:0005975">
    <property type="term" value="P:carbohydrate metabolic process"/>
    <property type="evidence" value="ECO:0007669"/>
    <property type="project" value="InterPro"/>
</dbReference>
<keyword evidence="11" id="KW-0413">Isomerase</keyword>
<comment type="pathway">
    <text evidence="1 17">Pyrimidine metabolism; UMP biosynthesis via salvage pathway; UMP from uracil: step 1/1.</text>
</comment>
<dbReference type="GO" id="GO:0005737">
    <property type="term" value="C:cytoplasm"/>
    <property type="evidence" value="ECO:0007669"/>
    <property type="project" value="UniProtKB-ARBA"/>
</dbReference>
<evidence type="ECO:0000256" key="11">
    <source>
        <dbReference type="ARBA" id="ARBA00023235"/>
    </source>
</evidence>
<evidence type="ECO:0000256" key="6">
    <source>
        <dbReference type="ARBA" id="ARBA00022676"/>
    </source>
</evidence>